<dbReference type="InterPro" id="IPR011608">
    <property type="entry name" value="PRD"/>
</dbReference>
<keyword evidence="1" id="KW-0677">Repeat</keyword>
<dbReference type="PANTHER" id="PTHR30185">
    <property type="entry name" value="CRYPTIC BETA-GLUCOSIDE BGL OPERON ANTITERMINATOR"/>
    <property type="match status" value="1"/>
</dbReference>
<feature type="domain" description="PRD" evidence="2">
    <location>
        <begin position="171"/>
        <end position="278"/>
    </location>
</feature>
<dbReference type="STRING" id="930129.SAMN05216352_10681"/>
<dbReference type="SMART" id="SM01061">
    <property type="entry name" value="CAT_RBD"/>
    <property type="match status" value="1"/>
</dbReference>
<dbReference type="EMBL" id="FNDU01000006">
    <property type="protein sequence ID" value="SDI27201.1"/>
    <property type="molecule type" value="Genomic_DNA"/>
</dbReference>
<name>A0A1G8J7X1_9BACI</name>
<proteinExistence type="predicted"/>
<evidence type="ECO:0000256" key="1">
    <source>
        <dbReference type="ARBA" id="ARBA00022737"/>
    </source>
</evidence>
<accession>A0A1G8J7X1</accession>
<dbReference type="GO" id="GO:0003723">
    <property type="term" value="F:RNA binding"/>
    <property type="evidence" value="ECO:0007669"/>
    <property type="project" value="InterPro"/>
</dbReference>
<dbReference type="Pfam" id="PF03123">
    <property type="entry name" value="CAT_RBD"/>
    <property type="match status" value="1"/>
</dbReference>
<dbReference type="InterPro" id="IPR036634">
    <property type="entry name" value="PRD_sf"/>
</dbReference>
<dbReference type="Proteomes" id="UP000199017">
    <property type="component" value="Unassembled WGS sequence"/>
</dbReference>
<evidence type="ECO:0000313" key="3">
    <source>
        <dbReference type="EMBL" id="SDI27201.1"/>
    </source>
</evidence>
<dbReference type="GO" id="GO:0006355">
    <property type="term" value="P:regulation of DNA-templated transcription"/>
    <property type="evidence" value="ECO:0007669"/>
    <property type="project" value="InterPro"/>
</dbReference>
<dbReference type="SUPFAM" id="SSF63520">
    <property type="entry name" value="PTS-regulatory domain, PRD"/>
    <property type="match status" value="2"/>
</dbReference>
<dbReference type="RefSeq" id="WP_091584981.1">
    <property type="nucleotide sequence ID" value="NZ_FNDU01000006.1"/>
</dbReference>
<dbReference type="Gene3D" id="1.20.890.100">
    <property type="match status" value="1"/>
</dbReference>
<dbReference type="Gene3D" id="1.10.1790.10">
    <property type="entry name" value="PRD domain"/>
    <property type="match status" value="1"/>
</dbReference>
<dbReference type="OrthoDB" id="9813552at2"/>
<sequence>MNVKKVLNNNVIIAEHPDYEEVVLTGKGLGFGKKPGDTVDDSGAEKFFVLKDQSEQEQYKQLLIEIDEAFIGCMNECMAMVENRFNVTLHEHIHVALTDHLYYAVHRQKQDLEVRNPFLAETEIAYPEEFQAARELLLHVEECTGTPMPEGEVGFVALHIHSALTRRSLKEVNKHSKLVADLVKLIEETFDISINPKELDHQRLLRHLYQALERIQNDDYTDEPESLKNVLKKEYPLCYNLSWKLIKMMQQALRKPVPESEAVYLTLHLQRLSRQTYK</sequence>
<keyword evidence="4" id="KW-1185">Reference proteome</keyword>
<dbReference type="InterPro" id="IPR050661">
    <property type="entry name" value="BglG_antiterminators"/>
</dbReference>
<organism evidence="3 4">
    <name type="scientific">Alteribacillus bidgolensis</name>
    <dbReference type="NCBI Taxonomy" id="930129"/>
    <lineage>
        <taxon>Bacteria</taxon>
        <taxon>Bacillati</taxon>
        <taxon>Bacillota</taxon>
        <taxon>Bacilli</taxon>
        <taxon>Bacillales</taxon>
        <taxon>Bacillaceae</taxon>
        <taxon>Alteribacillus</taxon>
    </lineage>
</organism>
<evidence type="ECO:0000313" key="4">
    <source>
        <dbReference type="Proteomes" id="UP000199017"/>
    </source>
</evidence>
<reference evidence="3 4" key="1">
    <citation type="submission" date="2016-10" db="EMBL/GenBank/DDBJ databases">
        <authorList>
            <person name="de Groot N.N."/>
        </authorList>
    </citation>
    <scope>NUCLEOTIDE SEQUENCE [LARGE SCALE GENOMIC DNA]</scope>
    <source>
        <strain evidence="4">P4B,CCM 7963,CECT 7998,DSM 25260,IBRC-M 10614,KCTC 13821</strain>
    </source>
</reference>
<dbReference type="Pfam" id="PF00874">
    <property type="entry name" value="PRD"/>
    <property type="match status" value="2"/>
</dbReference>
<dbReference type="NCBIfam" id="NF047357">
    <property type="entry name" value="antiterm_GlcT"/>
    <property type="match status" value="1"/>
</dbReference>
<dbReference type="PANTHER" id="PTHR30185:SF16">
    <property type="entry name" value="PROTEIN GLCT"/>
    <property type="match status" value="1"/>
</dbReference>
<dbReference type="Gene3D" id="1.20.58.1950">
    <property type="match status" value="1"/>
</dbReference>
<dbReference type="InterPro" id="IPR036650">
    <property type="entry name" value="CAT_RNA-bd_dom_sf"/>
</dbReference>
<dbReference type="InterPro" id="IPR004341">
    <property type="entry name" value="CAT_RNA-bd_dom"/>
</dbReference>
<feature type="domain" description="PRD" evidence="2">
    <location>
        <begin position="65"/>
        <end position="170"/>
    </location>
</feature>
<dbReference type="AlphaFoldDB" id="A0A1G8J7X1"/>
<gene>
    <name evidence="3" type="ORF">SAMN05216352_10681</name>
</gene>
<evidence type="ECO:0000259" key="2">
    <source>
        <dbReference type="PROSITE" id="PS51372"/>
    </source>
</evidence>
<dbReference type="PROSITE" id="PS51372">
    <property type="entry name" value="PRD_2"/>
    <property type="match status" value="2"/>
</dbReference>
<protein>
    <submittedName>
        <fullName evidence="3">Transcriptional antiterminator, BglG family</fullName>
    </submittedName>
</protein>
<dbReference type="Gene3D" id="2.30.24.10">
    <property type="entry name" value="CAT RNA-binding domain"/>
    <property type="match status" value="1"/>
</dbReference>
<dbReference type="SUPFAM" id="SSF50151">
    <property type="entry name" value="SacY-like RNA-binding domain"/>
    <property type="match status" value="1"/>
</dbReference>